<gene>
    <name evidence="2" type="ORF">SAMN04488544_3708</name>
</gene>
<feature type="compositionally biased region" description="Gly residues" evidence="1">
    <location>
        <begin position="274"/>
        <end position="287"/>
    </location>
</feature>
<sequence length="306" mass="30414">MTTDPYGDAGSATFGPGGQSPVAPGYGIGDPTPTYGADTGATATGVGGSGTSSTADTAKSEAGAVKDTAAGAAQQVAGTAKDEASNVVGEAKAQAANLIDQVRGEAGAQVGTQKDRLASMAHSYAKELGGMASGNPESGPVTDLVQDLSRRLGGAGHWLENHEPADVLDEVRRFARRRPGAFLLSALAAGVVVGRLTRGAVDEHRAEGAPAPTPELARGVAYPDTVPAQPAQPAYTAAQPGYAAAPAYQGQPTTTGYGTEPGLGYGDQPAAGQPGYGDQGYVEGGGLADPYGSRGATYGTNPGDVR</sequence>
<reference evidence="3" key="1">
    <citation type="submission" date="2016-10" db="EMBL/GenBank/DDBJ databases">
        <authorList>
            <person name="Varghese N."/>
            <person name="Submissions S."/>
        </authorList>
    </citation>
    <scope>NUCLEOTIDE SEQUENCE [LARGE SCALE GENOMIC DNA]</scope>
    <source>
        <strain evidence="3">DSM 21743</strain>
    </source>
</reference>
<feature type="compositionally biased region" description="Low complexity" evidence="1">
    <location>
        <begin position="51"/>
        <end position="62"/>
    </location>
</feature>
<dbReference type="OrthoDB" id="4578793at2"/>
<name>A0A1H2NBW5_9ACTN</name>
<keyword evidence="3" id="KW-1185">Reference proteome</keyword>
<feature type="region of interest" description="Disordered" evidence="1">
    <location>
        <begin position="1"/>
        <end position="62"/>
    </location>
</feature>
<accession>A0A1H2NBW5</accession>
<dbReference type="EMBL" id="LT629799">
    <property type="protein sequence ID" value="SDV02864.1"/>
    <property type="molecule type" value="Genomic_DNA"/>
</dbReference>
<evidence type="ECO:0000313" key="2">
    <source>
        <dbReference type="EMBL" id="SDV02864.1"/>
    </source>
</evidence>
<dbReference type="AlphaFoldDB" id="A0A1H2NBW5"/>
<organism evidence="2 3">
    <name type="scientific">Microlunatus sagamiharensis</name>
    <dbReference type="NCBI Taxonomy" id="546874"/>
    <lineage>
        <taxon>Bacteria</taxon>
        <taxon>Bacillati</taxon>
        <taxon>Actinomycetota</taxon>
        <taxon>Actinomycetes</taxon>
        <taxon>Propionibacteriales</taxon>
        <taxon>Propionibacteriaceae</taxon>
        <taxon>Microlunatus</taxon>
    </lineage>
</organism>
<proteinExistence type="predicted"/>
<evidence type="ECO:0000313" key="3">
    <source>
        <dbReference type="Proteomes" id="UP000198825"/>
    </source>
</evidence>
<dbReference type="STRING" id="546874.SAMN04488544_3708"/>
<evidence type="ECO:0000256" key="1">
    <source>
        <dbReference type="SAM" id="MobiDB-lite"/>
    </source>
</evidence>
<protein>
    <submittedName>
        <fullName evidence="2">Uncharacterized protein</fullName>
    </submittedName>
</protein>
<feature type="region of interest" description="Disordered" evidence="1">
    <location>
        <begin position="252"/>
        <end position="306"/>
    </location>
</feature>
<dbReference type="Proteomes" id="UP000198825">
    <property type="component" value="Chromosome I"/>
</dbReference>
<dbReference type="RefSeq" id="WP_091077840.1">
    <property type="nucleotide sequence ID" value="NZ_LT629799.1"/>
</dbReference>